<evidence type="ECO:0000313" key="2">
    <source>
        <dbReference type="EMBL" id="MFF3343166.1"/>
    </source>
</evidence>
<dbReference type="Proteomes" id="UP001601976">
    <property type="component" value="Unassembled WGS sequence"/>
</dbReference>
<name>A0ABW6RNL4_9ACTN</name>
<organism evidence="2 3">
    <name type="scientific">Streptomyces flavidovirens</name>
    <dbReference type="NCBI Taxonomy" id="67298"/>
    <lineage>
        <taxon>Bacteria</taxon>
        <taxon>Bacillati</taxon>
        <taxon>Actinomycetota</taxon>
        <taxon>Actinomycetes</taxon>
        <taxon>Kitasatosporales</taxon>
        <taxon>Streptomycetaceae</taxon>
        <taxon>Streptomyces</taxon>
    </lineage>
</organism>
<evidence type="ECO:0000313" key="3">
    <source>
        <dbReference type="Proteomes" id="UP001601976"/>
    </source>
</evidence>
<proteinExistence type="predicted"/>
<gene>
    <name evidence="2" type="ORF">ACFYWW_31435</name>
</gene>
<keyword evidence="3" id="KW-1185">Reference proteome</keyword>
<evidence type="ECO:0000256" key="1">
    <source>
        <dbReference type="SAM" id="MobiDB-lite"/>
    </source>
</evidence>
<dbReference type="EMBL" id="JBIAPK010000013">
    <property type="protein sequence ID" value="MFF3343166.1"/>
    <property type="molecule type" value="Genomic_DNA"/>
</dbReference>
<sequence length="160" mass="17568">MVAAAEEKHGSTPLMQLPASVRPPLHKPASRARPARQCPGITLPPAFEAFYALHWKLYLDYALAHLAETAATAVVRETFGELATQWPFIVSRLNPNAHAWGILTARTWAVSNLGVQRACSDVHYDALVLHRLLGYSTTDTADVMGEEPSKIRYVVTQHAG</sequence>
<feature type="region of interest" description="Disordered" evidence="1">
    <location>
        <begin position="1"/>
        <end position="37"/>
    </location>
</feature>
<feature type="compositionally biased region" description="Basic and acidic residues" evidence="1">
    <location>
        <begin position="1"/>
        <end position="10"/>
    </location>
</feature>
<reference evidence="2 3" key="1">
    <citation type="submission" date="2024-10" db="EMBL/GenBank/DDBJ databases">
        <title>The Natural Products Discovery Center: Release of the First 8490 Sequenced Strains for Exploring Actinobacteria Biosynthetic Diversity.</title>
        <authorList>
            <person name="Kalkreuter E."/>
            <person name="Kautsar S.A."/>
            <person name="Yang D."/>
            <person name="Bader C.D."/>
            <person name="Teijaro C.N."/>
            <person name="Fluegel L."/>
            <person name="Davis C.M."/>
            <person name="Simpson J.R."/>
            <person name="Lauterbach L."/>
            <person name="Steele A.D."/>
            <person name="Gui C."/>
            <person name="Meng S."/>
            <person name="Li G."/>
            <person name="Viehrig K."/>
            <person name="Ye F."/>
            <person name="Su P."/>
            <person name="Kiefer A.F."/>
            <person name="Nichols A."/>
            <person name="Cepeda A.J."/>
            <person name="Yan W."/>
            <person name="Fan B."/>
            <person name="Jiang Y."/>
            <person name="Adhikari A."/>
            <person name="Zheng C.-J."/>
            <person name="Schuster L."/>
            <person name="Cowan T.M."/>
            <person name="Smanski M.J."/>
            <person name="Chevrette M.G."/>
            <person name="De Carvalho L.P.S."/>
            <person name="Shen B."/>
        </authorList>
    </citation>
    <scope>NUCLEOTIDE SEQUENCE [LARGE SCALE GENOMIC DNA]</scope>
    <source>
        <strain evidence="2 3">NPDC003029</strain>
    </source>
</reference>
<feature type="compositionally biased region" description="Basic residues" evidence="1">
    <location>
        <begin position="24"/>
        <end position="34"/>
    </location>
</feature>
<dbReference type="RefSeq" id="WP_387898617.1">
    <property type="nucleotide sequence ID" value="NZ_JBIAPK010000013.1"/>
</dbReference>
<protein>
    <submittedName>
        <fullName evidence="2">Uncharacterized protein</fullName>
    </submittedName>
</protein>
<comment type="caution">
    <text evidence="2">The sequence shown here is derived from an EMBL/GenBank/DDBJ whole genome shotgun (WGS) entry which is preliminary data.</text>
</comment>
<accession>A0ABW6RNL4</accession>